<dbReference type="InterPro" id="IPR012677">
    <property type="entry name" value="Nucleotide-bd_a/b_plait_sf"/>
</dbReference>
<dbReference type="AlphaFoldDB" id="A0A832ZV37"/>
<dbReference type="GO" id="GO:0005840">
    <property type="term" value="C:ribosome"/>
    <property type="evidence" value="ECO:0007669"/>
    <property type="project" value="UniProtKB-KW"/>
</dbReference>
<dbReference type="GO" id="GO:1990904">
    <property type="term" value="C:ribonucleoprotein complex"/>
    <property type="evidence" value="ECO:0007669"/>
    <property type="project" value="UniProtKB-KW"/>
</dbReference>
<protein>
    <recommendedName>
        <fullName evidence="3">30S ribosomal protein S24e</fullName>
    </recommendedName>
</protein>
<evidence type="ECO:0000313" key="4">
    <source>
        <dbReference type="EMBL" id="HIQ28941.1"/>
    </source>
</evidence>
<gene>
    <name evidence="4" type="ORF">EYH45_00075</name>
</gene>
<accession>A0A832ZV37</accession>
<evidence type="ECO:0000256" key="3">
    <source>
        <dbReference type="ARBA" id="ARBA00035358"/>
    </source>
</evidence>
<keyword evidence="1" id="KW-0689">Ribosomal protein</keyword>
<name>A0A832ZV37_CALS0</name>
<dbReference type="EMBL" id="DQVM01000001">
    <property type="protein sequence ID" value="HIQ28941.1"/>
    <property type="molecule type" value="Genomic_DNA"/>
</dbReference>
<evidence type="ECO:0000256" key="1">
    <source>
        <dbReference type="ARBA" id="ARBA00022980"/>
    </source>
</evidence>
<dbReference type="SUPFAM" id="SSF54189">
    <property type="entry name" value="Ribosomal proteins S24e, L23 and L15e"/>
    <property type="match status" value="1"/>
</dbReference>
<keyword evidence="2" id="KW-0687">Ribonucleoprotein</keyword>
<dbReference type="InterPro" id="IPR001976">
    <property type="entry name" value="Ribosomal_eS24"/>
</dbReference>
<dbReference type="Gene3D" id="3.30.70.330">
    <property type="match status" value="1"/>
</dbReference>
<sequence length="93" mass="11217">MEFIETNQTYNKLLKRHELHALIEFEQSPPTRKEMAQAIASRFNVPENHVVILKMECLFGSRRMRVHSHIYDNADDMRRFERGYILKRNELVQ</sequence>
<proteinExistence type="predicted"/>
<comment type="caution">
    <text evidence="4">The sequence shown here is derived from an EMBL/GenBank/DDBJ whole genome shotgun (WGS) entry which is preliminary data.</text>
</comment>
<dbReference type="Pfam" id="PF01282">
    <property type="entry name" value="Ribosomal_S24e"/>
    <property type="match status" value="1"/>
</dbReference>
<organism evidence="4 5">
    <name type="scientific">Caldiarchaeum subterraneum</name>
    <dbReference type="NCBI Taxonomy" id="311458"/>
    <lineage>
        <taxon>Archaea</taxon>
        <taxon>Nitrososphaerota</taxon>
        <taxon>Candidatus Caldarchaeales</taxon>
        <taxon>Candidatus Caldarchaeaceae</taxon>
        <taxon>Candidatus Caldarchaeum</taxon>
    </lineage>
</organism>
<evidence type="ECO:0000256" key="2">
    <source>
        <dbReference type="ARBA" id="ARBA00023274"/>
    </source>
</evidence>
<dbReference type="InterPro" id="IPR012678">
    <property type="entry name" value="Ribosomal_uL23/eL15/eS24_sf"/>
</dbReference>
<reference evidence="4" key="1">
    <citation type="journal article" date="2020" name="ISME J.">
        <title>Gammaproteobacteria mediating utilization of methyl-, sulfur- and petroleum organic compounds in deep ocean hydrothermal plumes.</title>
        <authorList>
            <person name="Zhou Z."/>
            <person name="Liu Y."/>
            <person name="Pan J."/>
            <person name="Cron B.R."/>
            <person name="Toner B.M."/>
            <person name="Anantharaman K."/>
            <person name="Breier J.A."/>
            <person name="Dick G.J."/>
            <person name="Li M."/>
        </authorList>
    </citation>
    <scope>NUCLEOTIDE SEQUENCE</scope>
    <source>
        <strain evidence="4">SZUA-1515</strain>
    </source>
</reference>
<dbReference type="GO" id="GO:0003735">
    <property type="term" value="F:structural constituent of ribosome"/>
    <property type="evidence" value="ECO:0007669"/>
    <property type="project" value="InterPro"/>
</dbReference>
<dbReference type="GO" id="GO:0006412">
    <property type="term" value="P:translation"/>
    <property type="evidence" value="ECO:0007669"/>
    <property type="project" value="InterPro"/>
</dbReference>
<evidence type="ECO:0000313" key="5">
    <source>
        <dbReference type="Proteomes" id="UP000608579"/>
    </source>
</evidence>
<dbReference type="Proteomes" id="UP000608579">
    <property type="component" value="Unassembled WGS sequence"/>
</dbReference>